<organism evidence="2 3">
    <name type="scientific">Acidihalobacter prosperus</name>
    <dbReference type="NCBI Taxonomy" id="160660"/>
    <lineage>
        <taxon>Bacteria</taxon>
        <taxon>Pseudomonadati</taxon>
        <taxon>Pseudomonadota</taxon>
        <taxon>Gammaproteobacteria</taxon>
        <taxon>Chromatiales</taxon>
        <taxon>Ectothiorhodospiraceae</taxon>
        <taxon>Acidihalobacter</taxon>
    </lineage>
</organism>
<evidence type="ECO:0000313" key="2">
    <source>
        <dbReference type="EMBL" id="OBS08994.1"/>
    </source>
</evidence>
<accession>A0A1A6C362</accession>
<gene>
    <name evidence="2" type="ORF">Thpro_022111</name>
</gene>
<dbReference type="RefSeq" id="WP_038093598.1">
    <property type="nucleotide sequence ID" value="NZ_JQSG02000004.1"/>
</dbReference>
<keyword evidence="1" id="KW-0812">Transmembrane</keyword>
<evidence type="ECO:0000313" key="3">
    <source>
        <dbReference type="Proteomes" id="UP000029273"/>
    </source>
</evidence>
<feature type="transmembrane region" description="Helical" evidence="1">
    <location>
        <begin position="31"/>
        <end position="51"/>
    </location>
</feature>
<sequence length="87" mass="10075">MNFIERFINFFLPIRDNEINRLALWKHPYRYAFRSGVLVALFAYLHVYVLTGFISSVAFALAVLFEPPFMAGVFAILGNLARVTPYR</sequence>
<feature type="transmembrane region" description="Helical" evidence="1">
    <location>
        <begin position="57"/>
        <end position="81"/>
    </location>
</feature>
<keyword evidence="3" id="KW-1185">Reference proteome</keyword>
<dbReference type="AlphaFoldDB" id="A0A1A6C362"/>
<dbReference type="OrthoDB" id="9840461at2"/>
<proteinExistence type="predicted"/>
<dbReference type="Proteomes" id="UP000029273">
    <property type="component" value="Unassembled WGS sequence"/>
</dbReference>
<evidence type="ECO:0000256" key="1">
    <source>
        <dbReference type="SAM" id="Phobius"/>
    </source>
</evidence>
<reference evidence="2 3" key="1">
    <citation type="journal article" date="2014" name="Genome Announc.">
        <title>Draft Genome Sequence of the Iron-Oxidizing, Acidophilic, and Halotolerant 'Thiobacillus prosperus' Type Strain DSM 5130.</title>
        <authorList>
            <person name="Ossandon F.J."/>
            <person name="Cardenas J.P."/>
            <person name="Corbett M."/>
            <person name="Quatrini R."/>
            <person name="Holmes D.S."/>
            <person name="Watkin E."/>
        </authorList>
    </citation>
    <scope>NUCLEOTIDE SEQUENCE [LARGE SCALE GENOMIC DNA]</scope>
    <source>
        <strain evidence="2 3">DSM 5130</strain>
    </source>
</reference>
<protein>
    <submittedName>
        <fullName evidence="2">Uncharacterized protein</fullName>
    </submittedName>
</protein>
<keyword evidence="1" id="KW-1133">Transmembrane helix</keyword>
<dbReference type="EMBL" id="JQSG02000004">
    <property type="protein sequence ID" value="OBS08994.1"/>
    <property type="molecule type" value="Genomic_DNA"/>
</dbReference>
<comment type="caution">
    <text evidence="2">The sequence shown here is derived from an EMBL/GenBank/DDBJ whole genome shotgun (WGS) entry which is preliminary data.</text>
</comment>
<name>A0A1A6C362_9GAMM</name>
<keyword evidence="1" id="KW-0472">Membrane</keyword>